<dbReference type="EMBL" id="JACHHV010000002">
    <property type="protein sequence ID" value="MBB5887374.1"/>
    <property type="molecule type" value="Genomic_DNA"/>
</dbReference>
<dbReference type="InterPro" id="IPR027022">
    <property type="entry name" value="ABC_permease_BceB-typ"/>
</dbReference>
<feature type="transmembrane region" description="Helical" evidence="6">
    <location>
        <begin position="153"/>
        <end position="174"/>
    </location>
</feature>
<dbReference type="InterPro" id="IPR003838">
    <property type="entry name" value="ABC3_permease_C"/>
</dbReference>
<evidence type="ECO:0000256" key="2">
    <source>
        <dbReference type="ARBA" id="ARBA00022475"/>
    </source>
</evidence>
<feature type="transmembrane region" description="Helical" evidence="6">
    <location>
        <begin position="226"/>
        <end position="250"/>
    </location>
</feature>
<feature type="domain" description="ABC3 transporter permease C-terminal" evidence="7">
    <location>
        <begin position="58"/>
        <end position="167"/>
    </location>
</feature>
<keyword evidence="6" id="KW-0813">Transport</keyword>
<feature type="transmembrane region" description="Helical" evidence="6">
    <location>
        <begin position="620"/>
        <end position="641"/>
    </location>
</feature>
<evidence type="ECO:0000256" key="3">
    <source>
        <dbReference type="ARBA" id="ARBA00022692"/>
    </source>
</evidence>
<dbReference type="GO" id="GO:0055085">
    <property type="term" value="P:transmembrane transport"/>
    <property type="evidence" value="ECO:0007669"/>
    <property type="project" value="UniProtKB-UniRule"/>
</dbReference>
<feature type="transmembrane region" description="Helical" evidence="6">
    <location>
        <begin position="279"/>
        <end position="304"/>
    </location>
</feature>
<evidence type="ECO:0000256" key="5">
    <source>
        <dbReference type="ARBA" id="ARBA00023136"/>
    </source>
</evidence>
<comment type="similarity">
    <text evidence="6">Belongs to the ABC-4 integral membrane protein family.</text>
</comment>
<gene>
    <name evidence="8" type="ORF">HNQ37_000244</name>
</gene>
<accession>A0A841C4V4</accession>
<feature type="transmembrane region" description="Helical" evidence="6">
    <location>
        <begin position="52"/>
        <end position="79"/>
    </location>
</feature>
<dbReference type="GO" id="GO:0005886">
    <property type="term" value="C:plasma membrane"/>
    <property type="evidence" value="ECO:0007669"/>
    <property type="project" value="UniProtKB-SubCell"/>
</dbReference>
<feature type="transmembrane region" description="Helical" evidence="6">
    <location>
        <begin position="531"/>
        <end position="552"/>
    </location>
</feature>
<keyword evidence="2 6" id="KW-1003">Cell membrane</keyword>
<dbReference type="AlphaFoldDB" id="A0A841C4V4"/>
<sequence>MLTFKLAVLNMRRAFISFAPFLLACLTMFILLFITASISYSSSLKSLPGGNAVAQLMIFAMVILTIFSLIILIYSYHFLQLQRSKEFGLYEILGFGKRKIIVVVFWELLFSFLTVFVVGTILGIAFAKFLFLIFVNIAGGTKFNLAINPDSIGLTSGIFLAFFLLLFLKGAVMIEKSSSMNLLKAESKGEREPKANWLLALLGLILIIIGYYMALTVKNPVKAIQLFFIAVLLVILGTYFFYTATTVWTLKWRKRRDSYYKPQNFITISSLLYRMKANAIGLANITILLTMAIVTMAVTVSLYFGTIQQVWQLHPSEGAITTTSGNEHAVVSPEEFLVKFDQVVKNANIKVSSVSTIQVADNILALRQNSLADKLKVGGNYSVATGKNSMQITMTTLDSLKSRGVKNLPNLAEHQVLMTGSKKIRALDWYGVDYQVKHIKKSNSLSEVPSYEYAYHFQIIFSTLKEMEEALAHYGKSPGGEEPTRTQILFNIAPSDEVAFRKASHKDPDIESGITFRTEVLKDTQMGLSGFIFIGFILGISFILGAALIIYYKQLSEGTQDRQSFKILQEVGLSQAEVKKTIKTQVRMIFFLPILVSIVHFGFAYNMIVKIENLFGVQDSSLLLEFSSLTIVSVAGLYWIIYKLTSRVYYRIVER</sequence>
<evidence type="ECO:0000313" key="9">
    <source>
        <dbReference type="Proteomes" id="UP000562464"/>
    </source>
</evidence>
<feature type="transmembrane region" description="Helical" evidence="6">
    <location>
        <begin position="21"/>
        <end position="40"/>
    </location>
</feature>
<reference evidence="8 9" key="1">
    <citation type="submission" date="2020-08" db="EMBL/GenBank/DDBJ databases">
        <title>Genomic Encyclopedia of Type Strains, Phase IV (KMG-IV): sequencing the most valuable type-strain genomes for metagenomic binning, comparative biology and taxonomic classification.</title>
        <authorList>
            <person name="Goeker M."/>
        </authorList>
    </citation>
    <scope>NUCLEOTIDE SEQUENCE [LARGE SCALE GENOMIC DNA]</scope>
    <source>
        <strain evidence="8 9">DSM 14925</strain>
    </source>
</reference>
<dbReference type="Pfam" id="PF02687">
    <property type="entry name" value="FtsX"/>
    <property type="match status" value="1"/>
</dbReference>
<dbReference type="PANTHER" id="PTHR46795:SF3">
    <property type="entry name" value="ABC TRANSPORTER PERMEASE"/>
    <property type="match status" value="1"/>
</dbReference>
<protein>
    <submittedName>
        <fullName evidence="8">Putative ABC transport system permease protein</fullName>
    </submittedName>
</protein>
<evidence type="ECO:0000256" key="4">
    <source>
        <dbReference type="ARBA" id="ARBA00022989"/>
    </source>
</evidence>
<feature type="transmembrane region" description="Helical" evidence="6">
    <location>
        <begin position="589"/>
        <end position="608"/>
    </location>
</feature>
<dbReference type="PROSITE" id="PS51257">
    <property type="entry name" value="PROKAR_LIPOPROTEIN"/>
    <property type="match status" value="1"/>
</dbReference>
<comment type="subcellular location">
    <subcellularLocation>
        <location evidence="1 6">Cell membrane</location>
        <topology evidence="1 6">Multi-pass membrane protein</topology>
    </subcellularLocation>
</comment>
<comment type="caution">
    <text evidence="8">The sequence shown here is derived from an EMBL/GenBank/DDBJ whole genome shotgun (WGS) entry which is preliminary data.</text>
</comment>
<organism evidence="8 9">
    <name type="scientific">Lactovum miscens</name>
    <dbReference type="NCBI Taxonomy" id="190387"/>
    <lineage>
        <taxon>Bacteria</taxon>
        <taxon>Bacillati</taxon>
        <taxon>Bacillota</taxon>
        <taxon>Bacilli</taxon>
        <taxon>Lactobacillales</taxon>
        <taxon>Streptococcaceae</taxon>
        <taxon>Lactovum</taxon>
    </lineage>
</organism>
<dbReference type="RefSeq" id="WP_183538500.1">
    <property type="nucleotide sequence ID" value="NZ_DASWOY010000027.1"/>
</dbReference>
<proteinExistence type="inferred from homology"/>
<dbReference type="PIRSF" id="PIRSF018968">
    <property type="entry name" value="ABC_permease_BceB"/>
    <property type="match status" value="1"/>
</dbReference>
<evidence type="ECO:0000256" key="1">
    <source>
        <dbReference type="ARBA" id="ARBA00004651"/>
    </source>
</evidence>
<keyword evidence="3 6" id="KW-0812">Transmembrane</keyword>
<dbReference type="PANTHER" id="PTHR46795">
    <property type="entry name" value="ABC TRANSPORTER PERMEASE-RELATED-RELATED"/>
    <property type="match status" value="1"/>
</dbReference>
<keyword evidence="9" id="KW-1185">Reference proteome</keyword>
<evidence type="ECO:0000256" key="6">
    <source>
        <dbReference type="PIRNR" id="PIRNR018968"/>
    </source>
</evidence>
<feature type="transmembrane region" description="Helical" evidence="6">
    <location>
        <begin position="100"/>
        <end position="133"/>
    </location>
</feature>
<name>A0A841C4V4_9LACT</name>
<evidence type="ECO:0000259" key="7">
    <source>
        <dbReference type="Pfam" id="PF02687"/>
    </source>
</evidence>
<keyword evidence="4 6" id="KW-1133">Transmembrane helix</keyword>
<evidence type="ECO:0000313" key="8">
    <source>
        <dbReference type="EMBL" id="MBB5887374.1"/>
    </source>
</evidence>
<dbReference type="Proteomes" id="UP000562464">
    <property type="component" value="Unassembled WGS sequence"/>
</dbReference>
<keyword evidence="5 6" id="KW-0472">Membrane</keyword>
<dbReference type="InterPro" id="IPR052536">
    <property type="entry name" value="ABC-4_Integral_Memb_Prot"/>
</dbReference>
<feature type="transmembrane region" description="Helical" evidence="6">
    <location>
        <begin position="195"/>
        <end position="214"/>
    </location>
</feature>